<dbReference type="AlphaFoldDB" id="A0AA36FUS1"/>
<name>A0AA36FUS1_9BILA</name>
<dbReference type="InterPro" id="IPR007350">
    <property type="entry name" value="Transposase_Tc5_C"/>
</dbReference>
<comment type="caution">
    <text evidence="2">The sequence shown here is derived from an EMBL/GenBank/DDBJ whole genome shotgun (WGS) entry which is preliminary data.</text>
</comment>
<sequence length="75" mass="8706">MCAPVFVEFFQYSWYKGGYVEDHPGPFKTPVQRCLSPDNASHSCKSCPRSGFILCPYCREVYCFDCFVVDFHRCC</sequence>
<evidence type="ECO:0000259" key="1">
    <source>
        <dbReference type="Pfam" id="PF04236"/>
    </source>
</evidence>
<accession>A0AA36FUS1</accession>
<keyword evidence="3" id="KW-1185">Reference proteome</keyword>
<proteinExistence type="predicted"/>
<feature type="non-terminal residue" evidence="2">
    <location>
        <position position="75"/>
    </location>
</feature>
<organism evidence="2 3">
    <name type="scientific">Mesorhabditis spiculigera</name>
    <dbReference type="NCBI Taxonomy" id="96644"/>
    <lineage>
        <taxon>Eukaryota</taxon>
        <taxon>Metazoa</taxon>
        <taxon>Ecdysozoa</taxon>
        <taxon>Nematoda</taxon>
        <taxon>Chromadorea</taxon>
        <taxon>Rhabditida</taxon>
        <taxon>Rhabditina</taxon>
        <taxon>Rhabditomorpha</taxon>
        <taxon>Rhabditoidea</taxon>
        <taxon>Rhabditidae</taxon>
        <taxon>Mesorhabditinae</taxon>
        <taxon>Mesorhabditis</taxon>
    </lineage>
</organism>
<dbReference type="EMBL" id="CATQJA010001621">
    <property type="protein sequence ID" value="CAJ0567969.1"/>
    <property type="molecule type" value="Genomic_DNA"/>
</dbReference>
<dbReference type="Proteomes" id="UP001177023">
    <property type="component" value="Unassembled WGS sequence"/>
</dbReference>
<feature type="domain" description="Transposase Tc5 C-terminal" evidence="1">
    <location>
        <begin position="14"/>
        <end position="75"/>
    </location>
</feature>
<reference evidence="2" key="1">
    <citation type="submission" date="2023-06" db="EMBL/GenBank/DDBJ databases">
        <authorList>
            <person name="Delattre M."/>
        </authorList>
    </citation>
    <scope>NUCLEOTIDE SEQUENCE</scope>
    <source>
        <strain evidence="2">AF72</strain>
    </source>
</reference>
<gene>
    <name evidence="2" type="ORF">MSPICULIGERA_LOCUS6500</name>
</gene>
<protein>
    <recommendedName>
        <fullName evidence="1">Transposase Tc5 C-terminal domain-containing protein</fullName>
    </recommendedName>
</protein>
<evidence type="ECO:0000313" key="3">
    <source>
        <dbReference type="Proteomes" id="UP001177023"/>
    </source>
</evidence>
<evidence type="ECO:0000313" key="2">
    <source>
        <dbReference type="EMBL" id="CAJ0567969.1"/>
    </source>
</evidence>
<dbReference type="Pfam" id="PF04236">
    <property type="entry name" value="Transp_Tc5_C"/>
    <property type="match status" value="1"/>
</dbReference>